<keyword evidence="3" id="KW-1185">Reference proteome</keyword>
<dbReference type="Pfam" id="PF04314">
    <property type="entry name" value="PCuAC"/>
    <property type="match status" value="1"/>
</dbReference>
<dbReference type="PANTHER" id="PTHR36302">
    <property type="entry name" value="BLR7088 PROTEIN"/>
    <property type="match status" value="1"/>
</dbReference>
<dbReference type="InterPro" id="IPR058248">
    <property type="entry name" value="Lxx211020-like"/>
</dbReference>
<evidence type="ECO:0000313" key="2">
    <source>
        <dbReference type="EMBL" id="TDP85814.1"/>
    </source>
</evidence>
<dbReference type="InterPro" id="IPR036182">
    <property type="entry name" value="PCuAC_sf"/>
</dbReference>
<organism evidence="2 3">
    <name type="scientific">Aquabacterium commune</name>
    <dbReference type="NCBI Taxonomy" id="70586"/>
    <lineage>
        <taxon>Bacteria</taxon>
        <taxon>Pseudomonadati</taxon>
        <taxon>Pseudomonadota</taxon>
        <taxon>Betaproteobacteria</taxon>
        <taxon>Burkholderiales</taxon>
        <taxon>Aquabacterium</taxon>
    </lineage>
</organism>
<evidence type="ECO:0000256" key="1">
    <source>
        <dbReference type="SAM" id="SignalP"/>
    </source>
</evidence>
<dbReference type="RefSeq" id="WP_166643449.1">
    <property type="nucleotide sequence ID" value="NZ_SNXW01000002.1"/>
</dbReference>
<protein>
    <recommendedName>
        <fullName evidence="4">Copper(I)-binding protein</fullName>
    </recommendedName>
</protein>
<dbReference type="EMBL" id="SNXW01000002">
    <property type="protein sequence ID" value="TDP85814.1"/>
    <property type="molecule type" value="Genomic_DNA"/>
</dbReference>
<sequence>MAFTMSRRHVLRAGLALGATVMAPGARACEFFASNLRVTHPWTRVTPADAPFAVVCMKIDQVTASDRLIGVETPVATGAQIGGISTPPGLNLLIERGQDFTLNEEGLHLRLLGLTQPLLLGRSYPMRLVFEKSGVLHVELSVDYEAQG</sequence>
<dbReference type="AlphaFoldDB" id="A0A4R6RHP5"/>
<gene>
    <name evidence="2" type="ORF">EV672_102164</name>
</gene>
<dbReference type="PROSITE" id="PS51318">
    <property type="entry name" value="TAT"/>
    <property type="match status" value="1"/>
</dbReference>
<keyword evidence="1" id="KW-0732">Signal</keyword>
<dbReference type="InterPro" id="IPR006311">
    <property type="entry name" value="TAT_signal"/>
</dbReference>
<dbReference type="SUPFAM" id="SSF110087">
    <property type="entry name" value="DR1885-like metal-binding protein"/>
    <property type="match status" value="1"/>
</dbReference>
<accession>A0A4R6RHP5</accession>
<feature type="signal peptide" evidence="1">
    <location>
        <begin position="1"/>
        <end position="28"/>
    </location>
</feature>
<dbReference type="PANTHER" id="PTHR36302:SF1">
    <property type="entry name" value="COPPER CHAPERONE PCU(A)C"/>
    <property type="match status" value="1"/>
</dbReference>
<name>A0A4R6RHP5_9BURK</name>
<dbReference type="InterPro" id="IPR007410">
    <property type="entry name" value="LpqE-like"/>
</dbReference>
<dbReference type="Gene3D" id="2.60.40.1890">
    <property type="entry name" value="PCu(A)C copper chaperone"/>
    <property type="match status" value="1"/>
</dbReference>
<reference evidence="2 3" key="1">
    <citation type="submission" date="2019-03" db="EMBL/GenBank/DDBJ databases">
        <title>Genomic Encyclopedia of Type Strains, Phase IV (KMG-IV): sequencing the most valuable type-strain genomes for metagenomic binning, comparative biology and taxonomic classification.</title>
        <authorList>
            <person name="Goeker M."/>
        </authorList>
    </citation>
    <scope>NUCLEOTIDE SEQUENCE [LARGE SCALE GENOMIC DNA]</scope>
    <source>
        <strain evidence="2 3">DSM 11901</strain>
    </source>
</reference>
<dbReference type="Proteomes" id="UP000294593">
    <property type="component" value="Unassembled WGS sequence"/>
</dbReference>
<proteinExistence type="predicted"/>
<feature type="chain" id="PRO_5020543614" description="Copper(I)-binding protein" evidence="1">
    <location>
        <begin position="29"/>
        <end position="148"/>
    </location>
</feature>
<comment type="caution">
    <text evidence="2">The sequence shown here is derived from an EMBL/GenBank/DDBJ whole genome shotgun (WGS) entry which is preliminary data.</text>
</comment>
<evidence type="ECO:0008006" key="4">
    <source>
        <dbReference type="Google" id="ProtNLM"/>
    </source>
</evidence>
<evidence type="ECO:0000313" key="3">
    <source>
        <dbReference type="Proteomes" id="UP000294593"/>
    </source>
</evidence>